<dbReference type="AlphaFoldDB" id="A0AAE3EHU4"/>
<evidence type="ECO:0000313" key="2">
    <source>
        <dbReference type="EMBL" id="MCD1654712.1"/>
    </source>
</evidence>
<accession>A0AAE3EHU4</accession>
<proteinExistence type="predicted"/>
<reference evidence="2" key="1">
    <citation type="submission" date="2021-08" db="EMBL/GenBank/DDBJ databases">
        <title>Comparative analyses of Brucepasteria parasyntrophica and Teretinema zuelzerae.</title>
        <authorList>
            <person name="Song Y."/>
            <person name="Brune A."/>
        </authorList>
    </citation>
    <scope>NUCLEOTIDE SEQUENCE</scope>
    <source>
        <strain evidence="2">DSM 1903</strain>
    </source>
</reference>
<dbReference type="RefSeq" id="WP_230755207.1">
    <property type="nucleotide sequence ID" value="NZ_JAINWA010000003.1"/>
</dbReference>
<comment type="caution">
    <text evidence="2">The sequence shown here is derived from an EMBL/GenBank/DDBJ whole genome shotgun (WGS) entry which is preliminary data.</text>
</comment>
<feature type="region of interest" description="Disordered" evidence="1">
    <location>
        <begin position="90"/>
        <end position="113"/>
    </location>
</feature>
<gene>
    <name evidence="2" type="ORF">K7J14_08335</name>
</gene>
<name>A0AAE3EHU4_9SPIR</name>
<evidence type="ECO:0000313" key="3">
    <source>
        <dbReference type="Proteomes" id="UP001198163"/>
    </source>
</evidence>
<dbReference type="PROSITE" id="PS51257">
    <property type="entry name" value="PROKAR_LIPOPROTEIN"/>
    <property type="match status" value="1"/>
</dbReference>
<protein>
    <submittedName>
        <fullName evidence="2">Uncharacterized protein</fullName>
    </submittedName>
</protein>
<sequence>MKTYEAKNICLYILVLSLFGCRTPGSVVSGELERTGPTREALGDLSEQQAELGITGSRIEDESRILEQGLATLELSIEDGTDDNDEFTEILRSIRDRPVPGPLTERRRNRANQ</sequence>
<evidence type="ECO:0000256" key="1">
    <source>
        <dbReference type="SAM" id="MobiDB-lite"/>
    </source>
</evidence>
<keyword evidence="3" id="KW-1185">Reference proteome</keyword>
<dbReference type="Proteomes" id="UP001198163">
    <property type="component" value="Unassembled WGS sequence"/>
</dbReference>
<organism evidence="2 3">
    <name type="scientific">Teretinema zuelzerae</name>
    <dbReference type="NCBI Taxonomy" id="156"/>
    <lineage>
        <taxon>Bacteria</taxon>
        <taxon>Pseudomonadati</taxon>
        <taxon>Spirochaetota</taxon>
        <taxon>Spirochaetia</taxon>
        <taxon>Spirochaetales</taxon>
        <taxon>Treponemataceae</taxon>
        <taxon>Teretinema</taxon>
    </lineage>
</organism>
<dbReference type="EMBL" id="JAINWA010000003">
    <property type="protein sequence ID" value="MCD1654712.1"/>
    <property type="molecule type" value="Genomic_DNA"/>
</dbReference>